<dbReference type="InterPro" id="IPR025333">
    <property type="entry name" value="DUF4239"/>
</dbReference>
<dbReference type="Pfam" id="PF14023">
    <property type="entry name" value="Bestrophin-like"/>
    <property type="match status" value="1"/>
</dbReference>
<keyword evidence="3" id="KW-1185">Reference proteome</keyword>
<name>A0A4Y9EQW3_9SPHN</name>
<gene>
    <name evidence="2" type="ORF">EUV02_00770</name>
</gene>
<dbReference type="RefSeq" id="WP_135244328.1">
    <property type="nucleotide sequence ID" value="NZ_SIHO01000001.1"/>
</dbReference>
<feature type="transmembrane region" description="Helical" evidence="1">
    <location>
        <begin position="52"/>
        <end position="70"/>
    </location>
</feature>
<comment type="caution">
    <text evidence="2">The sequence shown here is derived from an EMBL/GenBank/DDBJ whole genome shotgun (WGS) entry which is preliminary data.</text>
</comment>
<reference evidence="2 3" key="1">
    <citation type="submission" date="2019-02" db="EMBL/GenBank/DDBJ databases">
        <title>Polymorphobacter sp. isolated from the lake at the Tibet of China.</title>
        <authorList>
            <person name="Li A."/>
        </authorList>
    </citation>
    <scope>NUCLEOTIDE SEQUENCE [LARGE SCALE GENOMIC DNA]</scope>
    <source>
        <strain evidence="2 3">DJ1R-1</strain>
    </source>
</reference>
<proteinExistence type="predicted"/>
<feature type="transmembrane region" description="Helical" evidence="1">
    <location>
        <begin position="214"/>
        <end position="235"/>
    </location>
</feature>
<accession>A0A4Y9EQW3</accession>
<evidence type="ECO:0000313" key="3">
    <source>
        <dbReference type="Proteomes" id="UP000297737"/>
    </source>
</evidence>
<feature type="transmembrane region" description="Helical" evidence="1">
    <location>
        <begin position="188"/>
        <end position="208"/>
    </location>
</feature>
<evidence type="ECO:0000256" key="1">
    <source>
        <dbReference type="SAM" id="Phobius"/>
    </source>
</evidence>
<feature type="transmembrane region" description="Helical" evidence="1">
    <location>
        <begin position="12"/>
        <end position="32"/>
    </location>
</feature>
<dbReference type="Proteomes" id="UP000297737">
    <property type="component" value="Unassembled WGS sequence"/>
</dbReference>
<dbReference type="EMBL" id="SIHO01000001">
    <property type="protein sequence ID" value="TFU05603.1"/>
    <property type="molecule type" value="Genomic_DNA"/>
</dbReference>
<keyword evidence="1" id="KW-1133">Transmembrane helix</keyword>
<protein>
    <submittedName>
        <fullName evidence="2">DUF4239 domain-containing protein</fullName>
    </submittedName>
</protein>
<keyword evidence="1" id="KW-0812">Transmembrane</keyword>
<evidence type="ECO:0000313" key="2">
    <source>
        <dbReference type="EMBL" id="TFU05603.1"/>
    </source>
</evidence>
<sequence length="270" mass="30095">MFFWIYDYPDWLMALVFMFAFTAFGVGGLLLFRLTALDWLHRDSRANDMVGFAMSSFAMLYGILLGLMAVDASQNLSDMMTIVDREAASVGALYRDVGGYPAPLGGELKGILRVYTRDIIDNAWPMQREGITQQRTTVELDTFFKRIQTFKPADAGETVIHQEALRQANNLLELRRLRLASVNTGIQGLLWAVVLFGAAINIGLVWMLRMSRHVHVVLVGLLAAFIGVVIFLIAAMDYPFRGDISVSSDAFEEVYQSMMAPDAKAAGTKF</sequence>
<organism evidence="2 3">
    <name type="scientific">Glacieibacterium arshaanense</name>
    <dbReference type="NCBI Taxonomy" id="2511025"/>
    <lineage>
        <taxon>Bacteria</taxon>
        <taxon>Pseudomonadati</taxon>
        <taxon>Pseudomonadota</taxon>
        <taxon>Alphaproteobacteria</taxon>
        <taxon>Sphingomonadales</taxon>
        <taxon>Sphingosinicellaceae</taxon>
        <taxon>Glacieibacterium</taxon>
    </lineage>
</organism>
<keyword evidence="1" id="KW-0472">Membrane</keyword>
<dbReference type="OrthoDB" id="9776669at2"/>
<dbReference type="AlphaFoldDB" id="A0A4Y9EQW3"/>